<dbReference type="Pfam" id="PF00593">
    <property type="entry name" value="TonB_dep_Rec_b-barrel"/>
    <property type="match status" value="1"/>
</dbReference>
<dbReference type="GO" id="GO:0009279">
    <property type="term" value="C:cell outer membrane"/>
    <property type="evidence" value="ECO:0007669"/>
    <property type="project" value="UniProtKB-SubCell"/>
</dbReference>
<dbReference type="PANTHER" id="PTHR32552:SF81">
    <property type="entry name" value="TONB-DEPENDENT OUTER MEMBRANE RECEPTOR"/>
    <property type="match status" value="1"/>
</dbReference>
<evidence type="ECO:0000256" key="14">
    <source>
        <dbReference type="RuleBase" id="RU003357"/>
    </source>
</evidence>
<keyword evidence="7" id="KW-0408">Iron</keyword>
<gene>
    <name evidence="17" type="ORF">GCM10025791_06260</name>
</gene>
<keyword evidence="3 12" id="KW-1134">Transmembrane beta strand</keyword>
<dbReference type="InterPro" id="IPR039426">
    <property type="entry name" value="TonB-dep_rcpt-like"/>
</dbReference>
<keyword evidence="11 12" id="KW-0998">Cell outer membrane</keyword>
<keyword evidence="6" id="KW-0732">Signal</keyword>
<proteinExistence type="inferred from homology"/>
<dbReference type="AlphaFoldDB" id="A0AAV3TXZ3"/>
<evidence type="ECO:0000313" key="17">
    <source>
        <dbReference type="EMBL" id="GAA4932470.1"/>
    </source>
</evidence>
<evidence type="ECO:0000256" key="5">
    <source>
        <dbReference type="ARBA" id="ARBA00022692"/>
    </source>
</evidence>
<dbReference type="SUPFAM" id="SSF56935">
    <property type="entry name" value="Porins"/>
    <property type="match status" value="1"/>
</dbReference>
<evidence type="ECO:0000256" key="4">
    <source>
        <dbReference type="ARBA" id="ARBA00022496"/>
    </source>
</evidence>
<keyword evidence="8" id="KW-0406">Ion transport</keyword>
<reference evidence="18" key="1">
    <citation type="journal article" date="2019" name="Int. J. Syst. Evol. Microbiol.">
        <title>The Global Catalogue of Microorganisms (GCM) 10K type strain sequencing project: providing services to taxonomists for standard genome sequencing and annotation.</title>
        <authorList>
            <consortium name="The Broad Institute Genomics Platform"/>
            <consortium name="The Broad Institute Genome Sequencing Center for Infectious Disease"/>
            <person name="Wu L."/>
            <person name="Ma J."/>
        </authorList>
    </citation>
    <scope>NUCLEOTIDE SEQUENCE [LARGE SCALE GENOMIC DNA]</scope>
    <source>
        <strain evidence="18">JCM 19134</strain>
    </source>
</reference>
<dbReference type="PROSITE" id="PS52016">
    <property type="entry name" value="TONB_DEPENDENT_REC_3"/>
    <property type="match status" value="1"/>
</dbReference>
<dbReference type="GO" id="GO:0006826">
    <property type="term" value="P:iron ion transport"/>
    <property type="evidence" value="ECO:0007669"/>
    <property type="project" value="UniProtKB-KW"/>
</dbReference>
<dbReference type="PROSITE" id="PS01156">
    <property type="entry name" value="TONB_DEPENDENT_REC_2"/>
    <property type="match status" value="1"/>
</dbReference>
<keyword evidence="9 14" id="KW-0798">TonB box</keyword>
<dbReference type="Pfam" id="PF07715">
    <property type="entry name" value="Plug"/>
    <property type="match status" value="1"/>
</dbReference>
<comment type="similarity">
    <text evidence="12 14">Belongs to the TonB-dependent receptor family.</text>
</comment>
<dbReference type="InterPro" id="IPR036942">
    <property type="entry name" value="Beta-barrel_TonB_sf"/>
</dbReference>
<dbReference type="RefSeq" id="WP_345416899.1">
    <property type="nucleotide sequence ID" value="NZ_AP031496.1"/>
</dbReference>
<comment type="subcellular location">
    <subcellularLocation>
        <location evidence="1 12">Cell outer membrane</location>
        <topology evidence="1 12">Multi-pass membrane protein</topology>
    </subcellularLocation>
</comment>
<dbReference type="InterPro" id="IPR012910">
    <property type="entry name" value="Plug_dom"/>
</dbReference>
<keyword evidence="2 12" id="KW-0813">Transport</keyword>
<evidence type="ECO:0000256" key="13">
    <source>
        <dbReference type="PROSITE-ProRule" id="PRU10144"/>
    </source>
</evidence>
<organism evidence="17 18">
    <name type="scientific">Halioxenophilus aromaticivorans</name>
    <dbReference type="NCBI Taxonomy" id="1306992"/>
    <lineage>
        <taxon>Bacteria</taxon>
        <taxon>Pseudomonadati</taxon>
        <taxon>Pseudomonadota</taxon>
        <taxon>Gammaproteobacteria</taxon>
        <taxon>Alteromonadales</taxon>
        <taxon>Alteromonadaceae</taxon>
        <taxon>Halioxenophilus</taxon>
    </lineage>
</organism>
<evidence type="ECO:0000256" key="2">
    <source>
        <dbReference type="ARBA" id="ARBA00022448"/>
    </source>
</evidence>
<evidence type="ECO:0000256" key="1">
    <source>
        <dbReference type="ARBA" id="ARBA00004571"/>
    </source>
</evidence>
<keyword evidence="17" id="KW-0675">Receptor</keyword>
<dbReference type="InterPro" id="IPR010917">
    <property type="entry name" value="TonB_rcpt_CS"/>
</dbReference>
<evidence type="ECO:0000259" key="16">
    <source>
        <dbReference type="Pfam" id="PF07715"/>
    </source>
</evidence>
<evidence type="ECO:0000259" key="15">
    <source>
        <dbReference type="Pfam" id="PF00593"/>
    </source>
</evidence>
<accession>A0AAV3TXZ3</accession>
<evidence type="ECO:0000313" key="18">
    <source>
        <dbReference type="Proteomes" id="UP001409585"/>
    </source>
</evidence>
<sequence length="807" mass="87444">MNQHHIPALDDSKDVINSRNSSRFSVSSKALLLAAISSAFVGTVPSVSAQGGFQGLEEIIVTARRKDENLQEVPIAVTAMGEDFLRKQSITQIEDLGTKVPSLRITGAGASLNEPLISLRGQRPAEPAFNQDQAVPIYFNDIVIAPTQGSNLGMYDLQAVQVLKGPQGTLFGRNSTGGALLLTPKQPGTELGGYLDVKAGNYDLITLEGAVDIPVSDSFQMRIAGRVANREGYQENVADNALKGDTYGDEDSQGVRFTGFYDGDIVTNSTVVAFDQNDVSAMVLVPGPFNTSVGLGFAAGLGFLPDYAAGVARQLERDDPWKVETDVASKDSVENTFFSNTTEISLDNGLTIKNIFGYREVEFETATDVDGTSFFGWGTFTSGAPGVTTDTRPSTIDSEFISNELQLLGVAMDGNLDWILGFYWSETDATQDYLVQQAPGSYDTGISNGINTSTGIFGEGTYSFSDQLSLTVGLRQSNDEREITVSKWTDLERTACRVTGPDGAALDDCARTVDEKFDEPTWRVALSYLPSDFAMVYGSASTGYRAGGFNTRGTDDLTLQPFNQETVTTYELGSKLEWNLGGTSIRTNLALYWQDYEDIHHTRSFFVDDILVTRTENAAAADISGFEADITVAPTDSLVLNLAYSFVDAEYQEKSDLIGGVEVDTSGNEFPYIPEQSLTASVNYSLPVSEDVGTVDLSLSYYWQDEMASHPLIDQFSIMPGRVTPTWTEQDIASATEYSELDAYSVWNARVDWRNVLGSNIDFAAFVNNATDEEYILGGLNVLDSGGYASASFGAPRTFGASVRFGF</sequence>
<evidence type="ECO:0000256" key="3">
    <source>
        <dbReference type="ARBA" id="ARBA00022452"/>
    </source>
</evidence>
<evidence type="ECO:0000256" key="7">
    <source>
        <dbReference type="ARBA" id="ARBA00023004"/>
    </source>
</evidence>
<protein>
    <submittedName>
        <fullName evidence="17">TonB-dependent receptor</fullName>
    </submittedName>
</protein>
<evidence type="ECO:0000256" key="9">
    <source>
        <dbReference type="ARBA" id="ARBA00023077"/>
    </source>
</evidence>
<evidence type="ECO:0000256" key="6">
    <source>
        <dbReference type="ARBA" id="ARBA00022729"/>
    </source>
</evidence>
<feature type="short sequence motif" description="TonB C-terminal box" evidence="13">
    <location>
        <begin position="790"/>
        <end position="807"/>
    </location>
</feature>
<keyword evidence="18" id="KW-1185">Reference proteome</keyword>
<name>A0AAV3TXZ3_9ALTE</name>
<comment type="caution">
    <text evidence="17">The sequence shown here is derived from an EMBL/GenBank/DDBJ whole genome shotgun (WGS) entry which is preliminary data.</text>
</comment>
<dbReference type="Gene3D" id="2.40.170.20">
    <property type="entry name" value="TonB-dependent receptor, beta-barrel domain"/>
    <property type="match status" value="1"/>
</dbReference>
<evidence type="ECO:0000256" key="8">
    <source>
        <dbReference type="ARBA" id="ARBA00023065"/>
    </source>
</evidence>
<dbReference type="InterPro" id="IPR000531">
    <property type="entry name" value="Beta-barrel_TonB"/>
</dbReference>
<evidence type="ECO:0000256" key="11">
    <source>
        <dbReference type="ARBA" id="ARBA00023237"/>
    </source>
</evidence>
<keyword evidence="4" id="KW-0410">Iron transport</keyword>
<evidence type="ECO:0000256" key="12">
    <source>
        <dbReference type="PROSITE-ProRule" id="PRU01360"/>
    </source>
</evidence>
<dbReference type="EMBL" id="BAABLX010000004">
    <property type="protein sequence ID" value="GAA4932470.1"/>
    <property type="molecule type" value="Genomic_DNA"/>
</dbReference>
<keyword evidence="5 12" id="KW-0812">Transmembrane</keyword>
<dbReference type="Proteomes" id="UP001409585">
    <property type="component" value="Unassembled WGS sequence"/>
</dbReference>
<evidence type="ECO:0000256" key="10">
    <source>
        <dbReference type="ARBA" id="ARBA00023136"/>
    </source>
</evidence>
<keyword evidence="10 12" id="KW-0472">Membrane</keyword>
<dbReference type="PANTHER" id="PTHR32552">
    <property type="entry name" value="FERRICHROME IRON RECEPTOR-RELATED"/>
    <property type="match status" value="1"/>
</dbReference>
<feature type="domain" description="TonB-dependent receptor plug" evidence="16">
    <location>
        <begin position="70"/>
        <end position="179"/>
    </location>
</feature>
<feature type="domain" description="TonB-dependent receptor-like beta-barrel" evidence="15">
    <location>
        <begin position="303"/>
        <end position="769"/>
    </location>
</feature>